<gene>
    <name evidence="2" type="ORF">SCF082_LOCUS51178</name>
</gene>
<dbReference type="Proteomes" id="UP001642464">
    <property type="component" value="Unassembled WGS sequence"/>
</dbReference>
<dbReference type="EMBL" id="CAXAMM010043462">
    <property type="protein sequence ID" value="CAK9110176.1"/>
    <property type="molecule type" value="Genomic_DNA"/>
</dbReference>
<comment type="caution">
    <text evidence="2">The sequence shown here is derived from an EMBL/GenBank/DDBJ whole genome shotgun (WGS) entry which is preliminary data.</text>
</comment>
<feature type="region of interest" description="Disordered" evidence="1">
    <location>
        <begin position="258"/>
        <end position="284"/>
    </location>
</feature>
<evidence type="ECO:0000313" key="2">
    <source>
        <dbReference type="EMBL" id="CAK9110176.1"/>
    </source>
</evidence>
<sequence length="284" mass="28521">MDLEPGARLRNWAQLGQTRAGFEDALKSLELQASQALLGQRSDSVDPAEAPNHPAEPTPQRFGTEMDDDLTGRTDAVDVGKTSRVAAQAMQIQDAPSGADVTTADTAVATTASADLTQSAELEEAAQIQDAPSGADVTAADTAVALTTASADLTPSAELEEAAQIQDAPSGADVTAADTAVATTASADLTPSAELEEAVQIQDAPSGADVTAADTAVALTTASADLTPAELEEAAHIQDASFGADLTAADTAVDPTASANLTQTEPRACDPEDAVHESAGLGGA</sequence>
<organism evidence="2 3">
    <name type="scientific">Durusdinium trenchii</name>
    <dbReference type="NCBI Taxonomy" id="1381693"/>
    <lineage>
        <taxon>Eukaryota</taxon>
        <taxon>Sar</taxon>
        <taxon>Alveolata</taxon>
        <taxon>Dinophyceae</taxon>
        <taxon>Suessiales</taxon>
        <taxon>Symbiodiniaceae</taxon>
        <taxon>Durusdinium</taxon>
    </lineage>
</organism>
<name>A0ABP0SCY1_9DINO</name>
<reference evidence="2 3" key="1">
    <citation type="submission" date="2024-02" db="EMBL/GenBank/DDBJ databases">
        <authorList>
            <person name="Chen Y."/>
            <person name="Shah S."/>
            <person name="Dougan E. K."/>
            <person name="Thang M."/>
            <person name="Chan C."/>
        </authorList>
    </citation>
    <scope>NUCLEOTIDE SEQUENCE [LARGE SCALE GENOMIC DNA]</scope>
</reference>
<accession>A0ABP0SCY1</accession>
<evidence type="ECO:0000256" key="1">
    <source>
        <dbReference type="SAM" id="MobiDB-lite"/>
    </source>
</evidence>
<evidence type="ECO:0000313" key="3">
    <source>
        <dbReference type="Proteomes" id="UP001642464"/>
    </source>
</evidence>
<feature type="region of interest" description="Disordered" evidence="1">
    <location>
        <begin position="37"/>
        <end position="74"/>
    </location>
</feature>
<protein>
    <submittedName>
        <fullName evidence="2">Uncharacterized protein</fullName>
    </submittedName>
</protein>
<keyword evidence="3" id="KW-1185">Reference proteome</keyword>
<feature type="compositionally biased region" description="Basic and acidic residues" evidence="1">
    <location>
        <begin position="267"/>
        <end position="276"/>
    </location>
</feature>
<proteinExistence type="predicted"/>